<keyword evidence="6" id="KW-0479">Metal-binding</keyword>
<dbReference type="Pfam" id="PF04757">
    <property type="entry name" value="Pex2_Pex12"/>
    <property type="match status" value="1"/>
</dbReference>
<reference evidence="15 16" key="1">
    <citation type="submission" date="2015-01" db="EMBL/GenBank/DDBJ databases">
        <title>Genome of allotetraploid Gossypium barbadense reveals genomic plasticity and fiber elongation in cotton evolution.</title>
        <authorList>
            <person name="Chen X."/>
            <person name="Liu X."/>
            <person name="Zhao B."/>
            <person name="Zheng H."/>
            <person name="Hu Y."/>
            <person name="Lu G."/>
            <person name="Yang C."/>
            <person name="Chen J."/>
            <person name="Shan C."/>
            <person name="Zhang L."/>
            <person name="Zhou Y."/>
            <person name="Wang L."/>
            <person name="Guo W."/>
            <person name="Bai Y."/>
            <person name="Ruan J."/>
            <person name="Shangguan X."/>
            <person name="Mao Y."/>
            <person name="Jiang J."/>
            <person name="Zhu Y."/>
            <person name="Lei J."/>
            <person name="Kang H."/>
            <person name="Chen S."/>
            <person name="He X."/>
            <person name="Wang R."/>
            <person name="Wang Y."/>
            <person name="Chen J."/>
            <person name="Wang L."/>
            <person name="Yu S."/>
            <person name="Wang B."/>
            <person name="Wei J."/>
            <person name="Song S."/>
            <person name="Lu X."/>
            <person name="Gao Z."/>
            <person name="Gu W."/>
            <person name="Deng X."/>
            <person name="Ma D."/>
            <person name="Wang S."/>
            <person name="Liang W."/>
            <person name="Fang L."/>
            <person name="Cai C."/>
            <person name="Zhu X."/>
            <person name="Zhou B."/>
            <person name="Zhang Y."/>
            <person name="Chen Z."/>
            <person name="Xu S."/>
            <person name="Zhu R."/>
            <person name="Wang S."/>
            <person name="Zhang T."/>
            <person name="Zhao G."/>
        </authorList>
    </citation>
    <scope>NUCLEOTIDE SEQUENCE [LARGE SCALE GENOMIC DNA]</scope>
    <source>
        <strain evidence="16">cv. Xinhai21</strain>
        <tissue evidence="15">Leaf</tissue>
    </source>
</reference>
<protein>
    <recommendedName>
        <fullName evidence="13">Peroxisome biogenesis protein 12</fullName>
    </recommendedName>
    <alternativeName>
        <fullName evidence="13">Peroxin-12</fullName>
    </alternativeName>
</protein>
<dbReference type="PANTHER" id="PTHR12888">
    <property type="entry name" value="PEROXISOME ASSEMBLY PROTEIN 12 PEROXIN-12"/>
    <property type="match status" value="1"/>
</dbReference>
<dbReference type="GO" id="GO:1990429">
    <property type="term" value="C:peroxisomal importomer complex"/>
    <property type="evidence" value="ECO:0007669"/>
    <property type="project" value="TreeGrafter"/>
</dbReference>
<evidence type="ECO:0000313" key="15">
    <source>
        <dbReference type="EMBL" id="PPS01250.1"/>
    </source>
</evidence>
<name>A0A2P5XD32_GOSBA</name>
<evidence type="ECO:0000313" key="16">
    <source>
        <dbReference type="Proteomes" id="UP000239757"/>
    </source>
</evidence>
<dbReference type="InterPro" id="IPR017375">
    <property type="entry name" value="PEX12"/>
</dbReference>
<dbReference type="GO" id="GO:0005778">
    <property type="term" value="C:peroxisomal membrane"/>
    <property type="evidence" value="ECO:0007669"/>
    <property type="project" value="UniProtKB-SubCell"/>
</dbReference>
<comment type="subcellular location">
    <subcellularLocation>
        <location evidence="1">Peroxisome membrane</location>
        <topology evidence="1">Multi-pass membrane protein</topology>
    </subcellularLocation>
</comment>
<keyword evidence="7" id="KW-0863">Zinc-finger</keyword>
<keyword evidence="10" id="KW-1133">Transmembrane helix</keyword>
<keyword evidence="5" id="KW-0812">Transmembrane</keyword>
<evidence type="ECO:0000256" key="11">
    <source>
        <dbReference type="ARBA" id="ARBA00023136"/>
    </source>
</evidence>
<dbReference type="SUPFAM" id="SSF57850">
    <property type="entry name" value="RING/U-box"/>
    <property type="match status" value="1"/>
</dbReference>
<comment type="function">
    <text evidence="13">Component of a retrotranslocation channel required for peroxisome organization by mediating export of the PEX5 receptor from peroxisomes to the cytosol, thereby promoting PEX5 recycling.</text>
</comment>
<evidence type="ECO:0000256" key="9">
    <source>
        <dbReference type="ARBA" id="ARBA00022927"/>
    </source>
</evidence>
<comment type="similarity">
    <text evidence="3 13">Belongs to the pex2/pex10/pex12 family.</text>
</comment>
<keyword evidence="11 13" id="KW-0472">Membrane</keyword>
<dbReference type="GO" id="GO:0008270">
    <property type="term" value="F:zinc ion binding"/>
    <property type="evidence" value="ECO:0007669"/>
    <property type="project" value="UniProtKB-KW"/>
</dbReference>
<dbReference type="EMBL" id="KZ665141">
    <property type="protein sequence ID" value="PPS01250.1"/>
    <property type="molecule type" value="Genomic_DNA"/>
</dbReference>
<dbReference type="AlphaFoldDB" id="A0A2P5XD32"/>
<accession>A0A2P5XD32</accession>
<dbReference type="OrthoDB" id="107372at2759"/>
<evidence type="ECO:0000256" key="12">
    <source>
        <dbReference type="ARBA" id="ARBA00023140"/>
    </source>
</evidence>
<organism evidence="15 16">
    <name type="scientific">Gossypium barbadense</name>
    <name type="common">Sea Island cotton</name>
    <name type="synonym">Hibiscus barbadensis</name>
    <dbReference type="NCBI Taxonomy" id="3634"/>
    <lineage>
        <taxon>Eukaryota</taxon>
        <taxon>Viridiplantae</taxon>
        <taxon>Streptophyta</taxon>
        <taxon>Embryophyta</taxon>
        <taxon>Tracheophyta</taxon>
        <taxon>Spermatophyta</taxon>
        <taxon>Magnoliopsida</taxon>
        <taxon>eudicotyledons</taxon>
        <taxon>Gunneridae</taxon>
        <taxon>Pentapetalae</taxon>
        <taxon>rosids</taxon>
        <taxon>malvids</taxon>
        <taxon>Malvales</taxon>
        <taxon>Malvaceae</taxon>
        <taxon>Malvoideae</taxon>
        <taxon>Gossypium</taxon>
    </lineage>
</organism>
<keyword evidence="12 13" id="KW-0576">Peroxisome</keyword>
<dbReference type="GO" id="GO:0006513">
    <property type="term" value="P:protein monoubiquitination"/>
    <property type="evidence" value="ECO:0007669"/>
    <property type="project" value="TreeGrafter"/>
</dbReference>
<comment type="pathway">
    <text evidence="2">Protein modification; protein ubiquitination.</text>
</comment>
<evidence type="ECO:0000256" key="6">
    <source>
        <dbReference type="ARBA" id="ARBA00022723"/>
    </source>
</evidence>
<gene>
    <name evidence="15" type="ORF">GOBAR_AA19410</name>
</gene>
<dbReference type="GO" id="GO:0004842">
    <property type="term" value="F:ubiquitin-protein transferase activity"/>
    <property type="evidence" value="ECO:0007669"/>
    <property type="project" value="TreeGrafter"/>
</dbReference>
<evidence type="ECO:0000256" key="4">
    <source>
        <dbReference type="ARBA" id="ARBA00022448"/>
    </source>
</evidence>
<evidence type="ECO:0000256" key="5">
    <source>
        <dbReference type="ARBA" id="ARBA00022692"/>
    </source>
</evidence>
<keyword evidence="4" id="KW-0813">Transport</keyword>
<keyword evidence="9" id="KW-0653">Protein transport</keyword>
<dbReference type="GO" id="GO:0016558">
    <property type="term" value="P:protein import into peroxisome matrix"/>
    <property type="evidence" value="ECO:0007669"/>
    <property type="project" value="UniProtKB-UniRule"/>
</dbReference>
<proteinExistence type="inferred from homology"/>
<evidence type="ECO:0000256" key="3">
    <source>
        <dbReference type="ARBA" id="ARBA00008704"/>
    </source>
</evidence>
<keyword evidence="8" id="KW-0862">Zinc</keyword>
<evidence type="ECO:0000256" key="1">
    <source>
        <dbReference type="ARBA" id="ARBA00004585"/>
    </source>
</evidence>
<evidence type="ECO:0000256" key="2">
    <source>
        <dbReference type="ARBA" id="ARBA00004906"/>
    </source>
</evidence>
<sequence length="385" mass="43618">MLFQVGGQGARPTFFEMAAAQQLPASLRGALTYSIGVLALRRPFLHKVLDYEDEFFALLMLVLETHSLRNTDASFSESLYGLRRRAAKIRTKQADIRSKSSDGIQHSSLEKRQRVLSVVFLVVLPYLKSKLHSIYNKEREARLQASLWGPGDERFEDVDYFDEAEASIASRTSTETEATIRTRLAKNIHKIIGVCYPWLHATTEGLTFTYQLLYLLDATGFYSVGLQALGIHVCRATGQELMDTSSRISKIRNRERERLPGPPWLKAVQGALLKCTYAVLDYAQTGLIAAVFIFKQFLFIKYQSEHRRNKEEQAFITLVLKNQRTHLSSMQVAKDGIPLPPDRTICPLCSLKRANPSVVTVSGFVFCYACIHKYVSQVRPSNTIW</sequence>
<evidence type="ECO:0000259" key="14">
    <source>
        <dbReference type="Pfam" id="PF04757"/>
    </source>
</evidence>
<dbReference type="PIRSF" id="PIRSF038074">
    <property type="entry name" value="Peroxisome_assembly_p12"/>
    <property type="match status" value="1"/>
</dbReference>
<evidence type="ECO:0000256" key="8">
    <source>
        <dbReference type="ARBA" id="ARBA00022833"/>
    </source>
</evidence>
<dbReference type="Proteomes" id="UP000239757">
    <property type="component" value="Unassembled WGS sequence"/>
</dbReference>
<dbReference type="InterPro" id="IPR006845">
    <property type="entry name" value="Pex_N"/>
</dbReference>
<evidence type="ECO:0000256" key="10">
    <source>
        <dbReference type="ARBA" id="ARBA00022989"/>
    </source>
</evidence>
<evidence type="ECO:0000256" key="7">
    <source>
        <dbReference type="ARBA" id="ARBA00022771"/>
    </source>
</evidence>
<evidence type="ECO:0000256" key="13">
    <source>
        <dbReference type="PIRNR" id="PIRNR038074"/>
    </source>
</evidence>
<feature type="domain" description="Pex N-terminal" evidence="14">
    <location>
        <begin position="21"/>
        <end position="295"/>
    </location>
</feature>
<dbReference type="PANTHER" id="PTHR12888:SF0">
    <property type="entry name" value="PEROXISOME ASSEMBLY PROTEIN 12"/>
    <property type="match status" value="1"/>
</dbReference>